<dbReference type="Pfam" id="PF00248">
    <property type="entry name" value="Aldo_ket_red"/>
    <property type="match status" value="1"/>
</dbReference>
<dbReference type="PRINTS" id="PR01577">
    <property type="entry name" value="KCNABCHANNEL"/>
</dbReference>
<evidence type="ECO:0000259" key="4">
    <source>
        <dbReference type="Pfam" id="PF00248"/>
    </source>
</evidence>
<keyword evidence="6" id="KW-1185">Reference proteome</keyword>
<dbReference type="InterPro" id="IPR005399">
    <property type="entry name" value="K_chnl_volt-dep_bsu_KCNAB-rel"/>
</dbReference>
<dbReference type="SUPFAM" id="SSF51430">
    <property type="entry name" value="NAD(P)-linked oxidoreductase"/>
    <property type="match status" value="1"/>
</dbReference>
<keyword evidence="3" id="KW-0560">Oxidoreductase</keyword>
<dbReference type="InterPro" id="IPR036812">
    <property type="entry name" value="NAD(P)_OxRdtase_dom_sf"/>
</dbReference>
<gene>
    <name evidence="5" type="ORF">SPI_08810</name>
</gene>
<dbReference type="InterPro" id="IPR023210">
    <property type="entry name" value="NADP_OxRdtase_dom"/>
</dbReference>
<name>A0A167MN86_9HYPO</name>
<dbReference type="EMBL" id="AZHD01000023">
    <property type="protein sequence ID" value="OAA54564.1"/>
    <property type="molecule type" value="Genomic_DNA"/>
</dbReference>
<evidence type="ECO:0000256" key="1">
    <source>
        <dbReference type="ARBA" id="ARBA00006515"/>
    </source>
</evidence>
<keyword evidence="2" id="KW-0521">NADP</keyword>
<comment type="similarity">
    <text evidence="1">Belongs to the shaker potassium channel beta subunit family.</text>
</comment>
<evidence type="ECO:0000313" key="6">
    <source>
        <dbReference type="Proteomes" id="UP000076874"/>
    </source>
</evidence>
<evidence type="ECO:0000256" key="3">
    <source>
        <dbReference type="ARBA" id="ARBA00023002"/>
    </source>
</evidence>
<dbReference type="Gene3D" id="3.20.20.100">
    <property type="entry name" value="NADP-dependent oxidoreductase domain"/>
    <property type="match status" value="1"/>
</dbReference>
<dbReference type="STRING" id="1081102.A0A167MN86"/>
<proteinExistence type="inferred from homology"/>
<dbReference type="PANTHER" id="PTHR43150">
    <property type="entry name" value="HYPERKINETIC, ISOFORM M"/>
    <property type="match status" value="1"/>
</dbReference>
<dbReference type="AlphaFoldDB" id="A0A167MN86"/>
<dbReference type="PANTHER" id="PTHR43150:SF6">
    <property type="entry name" value="VIC POTASSIUM ION CHANNEL, BETA SUBUNIT (EUROFUNG)"/>
    <property type="match status" value="1"/>
</dbReference>
<dbReference type="Proteomes" id="UP000076874">
    <property type="component" value="Unassembled WGS sequence"/>
</dbReference>
<feature type="domain" description="NADP-dependent oxidoreductase" evidence="4">
    <location>
        <begin position="25"/>
        <end position="336"/>
    </location>
</feature>
<comment type="caution">
    <text evidence="5">The sequence shown here is derived from an EMBL/GenBank/DDBJ whole genome shotgun (WGS) entry which is preliminary data.</text>
</comment>
<evidence type="ECO:0000313" key="5">
    <source>
        <dbReference type="EMBL" id="OAA54564.1"/>
    </source>
</evidence>
<reference evidence="5 6" key="1">
    <citation type="journal article" date="2016" name="Genome Biol. Evol.">
        <title>Divergent and convergent evolution of fungal pathogenicity.</title>
        <authorList>
            <person name="Shang Y."/>
            <person name="Xiao G."/>
            <person name="Zheng P."/>
            <person name="Cen K."/>
            <person name="Zhan S."/>
            <person name="Wang C."/>
        </authorList>
    </citation>
    <scope>NUCLEOTIDE SEQUENCE [LARGE SCALE GENOMIC DNA]</scope>
    <source>
        <strain evidence="5 6">RCEF 264</strain>
    </source>
</reference>
<protein>
    <submittedName>
        <fullName evidence="5">Aldo/keto reductase</fullName>
    </submittedName>
</protein>
<accession>A0A167MN86</accession>
<evidence type="ECO:0000256" key="2">
    <source>
        <dbReference type="ARBA" id="ARBA00022857"/>
    </source>
</evidence>
<dbReference type="GO" id="GO:0016491">
    <property type="term" value="F:oxidoreductase activity"/>
    <property type="evidence" value="ECO:0007669"/>
    <property type="project" value="UniProtKB-KW"/>
</dbReference>
<organism evidence="5 6">
    <name type="scientific">Niveomyces insectorum RCEF 264</name>
    <dbReference type="NCBI Taxonomy" id="1081102"/>
    <lineage>
        <taxon>Eukaryota</taxon>
        <taxon>Fungi</taxon>
        <taxon>Dikarya</taxon>
        <taxon>Ascomycota</taxon>
        <taxon>Pezizomycotina</taxon>
        <taxon>Sordariomycetes</taxon>
        <taxon>Hypocreomycetidae</taxon>
        <taxon>Hypocreales</taxon>
        <taxon>Cordycipitaceae</taxon>
        <taxon>Niveomyces</taxon>
    </lineage>
</organism>
<sequence length="351" mass="38891">MASPKFERANMKYRFLGDTGLRVSEISLGSWITFGGQVADKERALACFREARKQGINFFDSAEGYHAGAAETLLGTVFKELEWPRSDLVVCTKIYWGGDGPNDVGLSRKHILEGTQKCLDRLQLDYVDVIMAHRCDPAVPMEEIVRAFSDLVTHQHKALYWGTSEWSAAEIEAACQTAARLGLVKPVCDQPQYNLLTRQRVEQEYRDAQLYRNYRYGLTVWSPLASGVLSGKYNDLQVPADSRLAIADDQFMRAFKAKLTTAAGRAEIEKVKAAGAVARELGCTTAQLALAWCLTNPHVSTVITGASRPEQITENVQAVQVAEKLTPVILARLDEIMGSKPPGQDFFGRDV</sequence>
<dbReference type="OrthoDB" id="1720422at2759"/>